<keyword evidence="2 5" id="KW-0805">Transcription regulation</keyword>
<sequence>MEDFTISSSPTTSAVSTSQEPPPPTLQRLQSILHSQPDWWTYAIFWQTSHDDNGNMCLVWGDGHFQGTKDHACSHTKDLLIDPLQPPPPPSHQSERKKVMKGIHALIAEINPENKDGATLPDGEVSDAEWFYIMSLARTFSVHEGAPGKAFSTSSLVWLSGSNQLQFHNCERAKEAQIHGIQTLVYVPTPNGLLELGSNDLIKENYSVLQLAMSLFVSPDPVDVPKLDVSGQCPEKISIFVDTGSDMTKDLKEEVVVIKQEDEFNCNKTEYCDSDCQIFVDDASGGKLKSPKKRGRKPSLNKEAAPLNHVEAERQRREKLNHRFYTLRSVVPNVSRMDKASLLSDAVDYINDLKAKLEEMKSQLRKNEYSTKVESMDNHSTTTSVNQTNASSSSPSTTKAKTKLQFEVEVKIIGQDAMIRVQSENNYHPSARVMDALRELELKIHHASMSSVNDMMLQDIVIRVPDHYGIRTEDGLKAALLGRL</sequence>
<evidence type="ECO:0000313" key="9">
    <source>
        <dbReference type="Proteomes" id="UP001454036"/>
    </source>
</evidence>
<evidence type="ECO:0000256" key="5">
    <source>
        <dbReference type="RuleBase" id="RU369104"/>
    </source>
</evidence>
<dbReference type="GO" id="GO:0046983">
    <property type="term" value="F:protein dimerization activity"/>
    <property type="evidence" value="ECO:0007669"/>
    <property type="project" value="InterPro"/>
</dbReference>
<feature type="region of interest" description="Disordered" evidence="6">
    <location>
        <begin position="1"/>
        <end position="25"/>
    </location>
</feature>
<comment type="subcellular location">
    <subcellularLocation>
        <location evidence="1 5">Nucleus</location>
    </subcellularLocation>
</comment>
<feature type="compositionally biased region" description="Basic and acidic residues" evidence="6">
    <location>
        <begin position="368"/>
        <end position="377"/>
    </location>
</feature>
<dbReference type="PANTHER" id="PTHR11514">
    <property type="entry name" value="MYC"/>
    <property type="match status" value="1"/>
</dbReference>
<dbReference type="Proteomes" id="UP001454036">
    <property type="component" value="Unassembled WGS sequence"/>
</dbReference>
<comment type="caution">
    <text evidence="8">The sequence shown here is derived from an EMBL/GenBank/DDBJ whole genome shotgun (WGS) entry which is preliminary data.</text>
</comment>
<organism evidence="8 9">
    <name type="scientific">Lithospermum erythrorhizon</name>
    <name type="common">Purple gromwell</name>
    <name type="synonym">Lithospermum officinale var. erythrorhizon</name>
    <dbReference type="NCBI Taxonomy" id="34254"/>
    <lineage>
        <taxon>Eukaryota</taxon>
        <taxon>Viridiplantae</taxon>
        <taxon>Streptophyta</taxon>
        <taxon>Embryophyta</taxon>
        <taxon>Tracheophyta</taxon>
        <taxon>Spermatophyta</taxon>
        <taxon>Magnoliopsida</taxon>
        <taxon>eudicotyledons</taxon>
        <taxon>Gunneridae</taxon>
        <taxon>Pentapetalae</taxon>
        <taxon>asterids</taxon>
        <taxon>lamiids</taxon>
        <taxon>Boraginales</taxon>
        <taxon>Boraginaceae</taxon>
        <taxon>Boraginoideae</taxon>
        <taxon>Lithospermeae</taxon>
        <taxon>Lithospermum</taxon>
    </lineage>
</organism>
<evidence type="ECO:0000313" key="8">
    <source>
        <dbReference type="EMBL" id="GAA0185479.1"/>
    </source>
</evidence>
<evidence type="ECO:0000259" key="7">
    <source>
        <dbReference type="PROSITE" id="PS50888"/>
    </source>
</evidence>
<dbReference type="GO" id="GO:0000976">
    <property type="term" value="F:transcription cis-regulatory region binding"/>
    <property type="evidence" value="ECO:0007669"/>
    <property type="project" value="TreeGrafter"/>
</dbReference>
<feature type="region of interest" description="Disordered" evidence="6">
    <location>
        <begin position="286"/>
        <end position="305"/>
    </location>
</feature>
<dbReference type="EMBL" id="BAABME010012741">
    <property type="protein sequence ID" value="GAA0185479.1"/>
    <property type="molecule type" value="Genomic_DNA"/>
</dbReference>
<protein>
    <recommendedName>
        <fullName evidence="5">Transcription factor</fullName>
        <shortName evidence="5">bHLH transcription factor</shortName>
    </recommendedName>
    <alternativeName>
        <fullName evidence="5">Basic helix-loop-helix protein</fullName>
    </alternativeName>
</protein>
<accession>A0AAV3RYG1</accession>
<evidence type="ECO:0000256" key="4">
    <source>
        <dbReference type="ARBA" id="ARBA00023242"/>
    </source>
</evidence>
<dbReference type="SUPFAM" id="SSF47459">
    <property type="entry name" value="HLH, helix-loop-helix DNA-binding domain"/>
    <property type="match status" value="1"/>
</dbReference>
<dbReference type="Gene3D" id="4.10.280.10">
    <property type="entry name" value="Helix-loop-helix DNA-binding domain"/>
    <property type="match status" value="1"/>
</dbReference>
<dbReference type="InterPro" id="IPR054502">
    <property type="entry name" value="bHLH-TF_ACT-like_plant"/>
</dbReference>
<reference evidence="8 9" key="1">
    <citation type="submission" date="2024-01" db="EMBL/GenBank/DDBJ databases">
        <title>The complete chloroplast genome sequence of Lithospermum erythrorhizon: insights into the phylogenetic relationship among Boraginaceae species and the maternal lineages of purple gromwells.</title>
        <authorList>
            <person name="Okada T."/>
            <person name="Watanabe K."/>
        </authorList>
    </citation>
    <scope>NUCLEOTIDE SEQUENCE [LARGE SCALE GENOMIC DNA]</scope>
</reference>
<dbReference type="PANTHER" id="PTHR11514:SF40">
    <property type="entry name" value="TRANSCRIPTION FACTOR BHLH14"/>
    <property type="match status" value="1"/>
</dbReference>
<dbReference type="InterPro" id="IPR036638">
    <property type="entry name" value="HLH_DNA-bd_sf"/>
</dbReference>
<dbReference type="Pfam" id="PF14215">
    <property type="entry name" value="bHLH-MYC_N"/>
    <property type="match status" value="1"/>
</dbReference>
<dbReference type="GO" id="GO:0005634">
    <property type="term" value="C:nucleus"/>
    <property type="evidence" value="ECO:0007669"/>
    <property type="project" value="UniProtKB-SubCell"/>
</dbReference>
<dbReference type="Pfam" id="PF00010">
    <property type="entry name" value="HLH"/>
    <property type="match status" value="1"/>
</dbReference>
<dbReference type="InterPro" id="IPR045084">
    <property type="entry name" value="AIB/MYC-like"/>
</dbReference>
<evidence type="ECO:0000256" key="6">
    <source>
        <dbReference type="SAM" id="MobiDB-lite"/>
    </source>
</evidence>
<keyword evidence="3 5" id="KW-0804">Transcription</keyword>
<evidence type="ECO:0000256" key="1">
    <source>
        <dbReference type="ARBA" id="ARBA00004123"/>
    </source>
</evidence>
<evidence type="ECO:0000256" key="3">
    <source>
        <dbReference type="ARBA" id="ARBA00023163"/>
    </source>
</evidence>
<feature type="compositionally biased region" description="Low complexity" evidence="6">
    <location>
        <begin position="1"/>
        <end position="18"/>
    </location>
</feature>
<dbReference type="SMART" id="SM00353">
    <property type="entry name" value="HLH"/>
    <property type="match status" value="1"/>
</dbReference>
<keyword evidence="4 5" id="KW-0539">Nucleus</keyword>
<dbReference type="InterPro" id="IPR025610">
    <property type="entry name" value="MYC/MYB_N"/>
</dbReference>
<evidence type="ECO:0000256" key="2">
    <source>
        <dbReference type="ARBA" id="ARBA00023015"/>
    </source>
</evidence>
<proteinExistence type="predicted"/>
<dbReference type="AlphaFoldDB" id="A0AAV3RYG1"/>
<name>A0AAV3RYG1_LITER</name>
<feature type="domain" description="BHLH" evidence="7">
    <location>
        <begin position="304"/>
        <end position="353"/>
    </location>
</feature>
<gene>
    <name evidence="8" type="ORF">LIER_32767</name>
</gene>
<feature type="region of interest" description="Disordered" evidence="6">
    <location>
        <begin position="368"/>
        <end position="401"/>
    </location>
</feature>
<dbReference type="PROSITE" id="PS50888">
    <property type="entry name" value="BHLH"/>
    <property type="match status" value="1"/>
</dbReference>
<dbReference type="InterPro" id="IPR011598">
    <property type="entry name" value="bHLH_dom"/>
</dbReference>
<feature type="compositionally biased region" description="Basic residues" evidence="6">
    <location>
        <begin position="289"/>
        <end position="299"/>
    </location>
</feature>
<dbReference type="GO" id="GO:0003700">
    <property type="term" value="F:DNA-binding transcription factor activity"/>
    <property type="evidence" value="ECO:0007669"/>
    <property type="project" value="InterPro"/>
</dbReference>
<feature type="compositionally biased region" description="Low complexity" evidence="6">
    <location>
        <begin position="380"/>
        <end position="399"/>
    </location>
</feature>
<keyword evidence="9" id="KW-1185">Reference proteome</keyword>
<dbReference type="Pfam" id="PF22754">
    <property type="entry name" value="bHLH-TF_ACT-like_plant"/>
    <property type="match status" value="1"/>
</dbReference>